<dbReference type="GO" id="GO:0005524">
    <property type="term" value="F:ATP binding"/>
    <property type="evidence" value="ECO:0007669"/>
    <property type="project" value="UniProtKB-KW"/>
</dbReference>
<dbReference type="SUPFAM" id="SSF110942">
    <property type="entry name" value="HSP90 C-terminal domain"/>
    <property type="match status" value="1"/>
</dbReference>
<dbReference type="Proteomes" id="UP000659904">
    <property type="component" value="Unassembled WGS sequence"/>
</dbReference>
<organism evidence="6 7">
    <name type="scientific">Catellatospora citrea</name>
    <dbReference type="NCBI Taxonomy" id="53366"/>
    <lineage>
        <taxon>Bacteria</taxon>
        <taxon>Bacillati</taxon>
        <taxon>Actinomycetota</taxon>
        <taxon>Actinomycetes</taxon>
        <taxon>Micromonosporales</taxon>
        <taxon>Micromonosporaceae</taxon>
        <taxon>Catellatospora</taxon>
    </lineage>
</organism>
<evidence type="ECO:0000256" key="4">
    <source>
        <dbReference type="ARBA" id="ARBA00023186"/>
    </source>
</evidence>
<dbReference type="GO" id="GO:0140662">
    <property type="term" value="F:ATP-dependent protein folding chaperone"/>
    <property type="evidence" value="ECO:0007669"/>
    <property type="project" value="InterPro"/>
</dbReference>
<evidence type="ECO:0000313" key="7">
    <source>
        <dbReference type="Proteomes" id="UP000659904"/>
    </source>
</evidence>
<keyword evidence="3 5" id="KW-0067">ATP-binding</keyword>
<keyword evidence="7" id="KW-1185">Reference proteome</keyword>
<dbReference type="Gene3D" id="3.30.565.10">
    <property type="entry name" value="Histidine kinase-like ATPase, C-terminal domain"/>
    <property type="match status" value="1"/>
</dbReference>
<dbReference type="InterPro" id="IPR020568">
    <property type="entry name" value="Ribosomal_Su5_D2-typ_SF"/>
</dbReference>
<evidence type="ECO:0000256" key="5">
    <source>
        <dbReference type="PIRSR" id="PIRSR002583-1"/>
    </source>
</evidence>
<dbReference type="GO" id="GO:0051082">
    <property type="term" value="F:unfolded protein binding"/>
    <property type="evidence" value="ECO:0007669"/>
    <property type="project" value="InterPro"/>
</dbReference>
<dbReference type="SUPFAM" id="SSF55874">
    <property type="entry name" value="ATPase domain of HSP90 chaperone/DNA topoisomerase II/histidine kinase"/>
    <property type="match status" value="1"/>
</dbReference>
<keyword evidence="2 5" id="KW-0547">Nucleotide-binding</keyword>
<evidence type="ECO:0000256" key="1">
    <source>
        <dbReference type="ARBA" id="ARBA00008239"/>
    </source>
</evidence>
<feature type="binding site" evidence="5">
    <location>
        <begin position="114"/>
        <end position="115"/>
    </location>
    <ligand>
        <name>ATP</name>
        <dbReference type="ChEBI" id="CHEBI:30616"/>
    </ligand>
</feature>
<feature type="binding site" evidence="5">
    <location>
        <position position="54"/>
    </location>
    <ligand>
        <name>ATP</name>
        <dbReference type="ChEBI" id="CHEBI:30616"/>
    </ligand>
</feature>
<evidence type="ECO:0000256" key="2">
    <source>
        <dbReference type="ARBA" id="ARBA00022741"/>
    </source>
</evidence>
<dbReference type="Gene3D" id="3.30.230.80">
    <property type="match status" value="1"/>
</dbReference>
<dbReference type="InterPro" id="IPR020575">
    <property type="entry name" value="Hsp90_N"/>
</dbReference>
<dbReference type="GO" id="GO:0016887">
    <property type="term" value="F:ATP hydrolysis activity"/>
    <property type="evidence" value="ECO:0007669"/>
    <property type="project" value="InterPro"/>
</dbReference>
<accession>A0A8J3KXC4</accession>
<dbReference type="PIRSF" id="PIRSF002583">
    <property type="entry name" value="Hsp90"/>
    <property type="match status" value="1"/>
</dbReference>
<comment type="caution">
    <text evidence="6">The sequence shown here is derived from an EMBL/GenBank/DDBJ whole genome shotgun (WGS) entry which is preliminary data.</text>
</comment>
<dbReference type="InterPro" id="IPR001404">
    <property type="entry name" value="Hsp90_fam"/>
</dbReference>
<protein>
    <submittedName>
        <fullName evidence="6">Molecular chaperone HtpG</fullName>
    </submittedName>
</protein>
<reference evidence="6 7" key="1">
    <citation type="submission" date="2021-01" db="EMBL/GenBank/DDBJ databases">
        <title>Whole genome shotgun sequence of Catellatospora citrea NBRC 14495.</title>
        <authorList>
            <person name="Komaki H."/>
            <person name="Tamura T."/>
        </authorList>
    </citation>
    <scope>NUCLEOTIDE SEQUENCE [LARGE SCALE GENOMIC DNA]</scope>
    <source>
        <strain evidence="6 7">NBRC 14495</strain>
    </source>
</reference>
<dbReference type="SUPFAM" id="SSF54211">
    <property type="entry name" value="Ribosomal protein S5 domain 2-like"/>
    <property type="match status" value="1"/>
</dbReference>
<evidence type="ECO:0000313" key="6">
    <source>
        <dbReference type="EMBL" id="GIG02940.1"/>
    </source>
</evidence>
<comment type="similarity">
    <text evidence="1">Belongs to the heat shock protein 90 family.</text>
</comment>
<dbReference type="InterPro" id="IPR036890">
    <property type="entry name" value="HATPase_C_sf"/>
</dbReference>
<name>A0A8J3KXC4_9ACTN</name>
<feature type="binding site" evidence="5">
    <location>
        <position position="58"/>
    </location>
    <ligand>
        <name>ATP</name>
        <dbReference type="ChEBI" id="CHEBI:30616"/>
    </ligand>
</feature>
<dbReference type="NCBIfam" id="NF010683">
    <property type="entry name" value="PRK14083.1"/>
    <property type="match status" value="1"/>
</dbReference>
<sequence>MFPGAGKPLTAGYRRWTRAGSLCRVNQSFQVDLRGIVDLLSHHLYSSPRVYVRELMQNAVDAITARRALAPTAPASVWLESPKTTGDGTLRVHDTGLGLTEQQVHELLATIGRSGKRDELGFSRHEFLGQFGIGLLSCFLVADEIRVQTRHEGHPTVYWTGFADGRYVTLPGPDRQEVGTTVTLVPRRDAADWLDADRVRDLAALFGEMLPYPVRVDGDLVTAETLPWQAGRAELMRTAEQTFGFTPFDTIELNVPEAGLTGVALVLPTPANPAAKSGHRVYLKRMLLAEGAEDLLPEWAFFARCIVDASELRPTASREALYEDGLLESVREQLGAQLRGWLVNLARQDADRMNRFLAVHHLGVKALAMHDEEMLRVVDQWWPMETNMGRMPLEEFRRRHGTVRYSANNDEFRQLAAVAAAQGLAVVNGGYIFDAELIERLPLLDSTIMVDRLDPSDLSTRFDTLDPAADLGLRPFVAAAQRAMDPLGCEVVIRAFDPPSMPALYLTDRHATFQRRLRETAQVADDLWAGVLSTFEQAEARVRPQLVLNHRNPLVRRMSTLPTPELVAVTVSSLYGQALLYGHHPLRPADMALLNRSFLDLIDLALPNAAPGSAHDDL</sequence>
<dbReference type="EMBL" id="BONH01000064">
    <property type="protein sequence ID" value="GIG02940.1"/>
    <property type="molecule type" value="Genomic_DNA"/>
</dbReference>
<proteinExistence type="inferred from homology"/>
<feature type="binding site" evidence="5">
    <location>
        <position position="180"/>
    </location>
    <ligand>
        <name>ATP</name>
        <dbReference type="ChEBI" id="CHEBI:30616"/>
    </ligand>
</feature>
<dbReference type="PRINTS" id="PR00775">
    <property type="entry name" value="HEATSHOCK90"/>
</dbReference>
<gene>
    <name evidence="6" type="ORF">Cci01nite_80330</name>
</gene>
<keyword evidence="4" id="KW-0143">Chaperone</keyword>
<dbReference type="AlphaFoldDB" id="A0A8J3KXC4"/>
<dbReference type="InterPro" id="IPR037196">
    <property type="entry name" value="HSP90_C"/>
</dbReference>
<feature type="binding site" evidence="5">
    <location>
        <position position="94"/>
    </location>
    <ligand>
        <name>ATP</name>
        <dbReference type="ChEBI" id="CHEBI:30616"/>
    </ligand>
</feature>
<dbReference type="PANTHER" id="PTHR11528">
    <property type="entry name" value="HEAT SHOCK PROTEIN 90 FAMILY MEMBER"/>
    <property type="match status" value="1"/>
</dbReference>
<evidence type="ECO:0000256" key="3">
    <source>
        <dbReference type="ARBA" id="ARBA00022840"/>
    </source>
</evidence>
<dbReference type="Pfam" id="PF00183">
    <property type="entry name" value="HSP90"/>
    <property type="match status" value="1"/>
</dbReference>